<feature type="transmembrane region" description="Helical" evidence="1">
    <location>
        <begin position="66"/>
        <end position="96"/>
    </location>
</feature>
<feature type="transmembrane region" description="Helical" evidence="1">
    <location>
        <begin position="339"/>
        <end position="358"/>
    </location>
</feature>
<reference evidence="2 3" key="1">
    <citation type="journal article" date="2015" name="Nature">
        <title>rRNA introns, odd ribosomes, and small enigmatic genomes across a large radiation of phyla.</title>
        <authorList>
            <person name="Brown C.T."/>
            <person name="Hug L.A."/>
            <person name="Thomas B.C."/>
            <person name="Sharon I."/>
            <person name="Castelle C.J."/>
            <person name="Singh A."/>
            <person name="Wilkins M.J."/>
            <person name="Williams K.H."/>
            <person name="Banfield J.F."/>
        </authorList>
    </citation>
    <scope>NUCLEOTIDE SEQUENCE [LARGE SCALE GENOMIC DNA]</scope>
</reference>
<feature type="transmembrane region" description="Helical" evidence="1">
    <location>
        <begin position="130"/>
        <end position="147"/>
    </location>
</feature>
<organism evidence="2 3">
    <name type="scientific">Candidatus Beckwithbacteria bacterium GW2011_GWB1_47_15</name>
    <dbReference type="NCBI Taxonomy" id="1618371"/>
    <lineage>
        <taxon>Bacteria</taxon>
        <taxon>Candidatus Beckwithiibacteriota</taxon>
    </lineage>
</organism>
<feature type="transmembrane region" description="Helical" evidence="1">
    <location>
        <begin position="314"/>
        <end position="332"/>
    </location>
</feature>
<comment type="caution">
    <text evidence="2">The sequence shown here is derived from an EMBL/GenBank/DDBJ whole genome shotgun (WGS) entry which is preliminary data.</text>
</comment>
<proteinExistence type="predicted"/>
<feature type="transmembrane region" description="Helical" evidence="1">
    <location>
        <begin position="292"/>
        <end position="308"/>
    </location>
</feature>
<keyword evidence="1" id="KW-0472">Membrane</keyword>
<feature type="transmembrane region" description="Helical" evidence="1">
    <location>
        <begin position="263"/>
        <end position="280"/>
    </location>
</feature>
<keyword evidence="1" id="KW-0812">Transmembrane</keyword>
<sequence length="503" mass="57141">MLKRVWRWVKKNEALAWLVVFSVVLRITSWFEPYWYGDEGIYLVLGQALRRGLVFYRDIHDNKPPLLYLLAAVAGGVTWFRVILTVWFGATVVVFYRLMEKLFPKNKLAWYLSTITMILGTTATEGNIANAEIFMIGPIMLAMLMALRQTPASAKASAGKRNWLLVGLLMAVAFLFKAPAGADLAALLIWLVAFTRLGKKAWLKAALILVGFLLPLAATLVYYAQVGGLERYVRSALLQNIGYLSSWQTGEHSASGFSSQSGLMLRSGALAVLIGGFFWLKKRFKLETKLSLMVVWFFAALWAALLSERPYPHYLIQPLVPAAVLVSFLLFGKRKLVRLVVVTAALVAAVSFYQIRFWQYPVAAYYQNFIGYALGQKSREAYFDFFDWRVNQTYRVAELVKKYTTSDEPIFVWGDEPYIYALSERLPVGRYTVAYHIYDFDGFEETLTALDEKRPSLVVMMEYETRPFEGLTARLATDYVLVDKVDQALIYMRVDGVTRSPGL</sequence>
<feature type="transmembrane region" description="Helical" evidence="1">
    <location>
        <begin position="182"/>
        <end position="198"/>
    </location>
</feature>
<name>A0A0G1U6E2_9BACT</name>
<gene>
    <name evidence="2" type="ORF">UX85_C0001G0042</name>
</gene>
<evidence type="ECO:0000313" key="2">
    <source>
        <dbReference type="EMBL" id="KKU61828.1"/>
    </source>
</evidence>
<evidence type="ECO:0008006" key="4">
    <source>
        <dbReference type="Google" id="ProtNLM"/>
    </source>
</evidence>
<dbReference type="EMBL" id="LCNT01000001">
    <property type="protein sequence ID" value="KKU61828.1"/>
    <property type="molecule type" value="Genomic_DNA"/>
</dbReference>
<evidence type="ECO:0000313" key="3">
    <source>
        <dbReference type="Proteomes" id="UP000033860"/>
    </source>
</evidence>
<accession>A0A0G1U6E2</accession>
<dbReference type="AlphaFoldDB" id="A0A0G1U6E2"/>
<evidence type="ECO:0000256" key="1">
    <source>
        <dbReference type="SAM" id="Phobius"/>
    </source>
</evidence>
<dbReference type="Proteomes" id="UP000033860">
    <property type="component" value="Unassembled WGS sequence"/>
</dbReference>
<protein>
    <recommendedName>
        <fullName evidence="4">Glycosyltransferase RgtA/B/C/D-like domain-containing protein</fullName>
    </recommendedName>
</protein>
<keyword evidence="1" id="KW-1133">Transmembrane helix</keyword>
<feature type="transmembrane region" description="Helical" evidence="1">
    <location>
        <begin position="205"/>
        <end position="224"/>
    </location>
</feature>